<evidence type="ECO:0000313" key="11">
    <source>
        <dbReference type="Proteomes" id="UP000182932"/>
    </source>
</evidence>
<accession>A0A975W744</accession>
<dbReference type="GO" id="GO:0071555">
    <property type="term" value="P:cell wall organization"/>
    <property type="evidence" value="ECO:0007669"/>
    <property type="project" value="UniProtKB-UniRule"/>
</dbReference>
<dbReference type="CDD" id="cd16913">
    <property type="entry name" value="YkuD_like"/>
    <property type="match status" value="1"/>
</dbReference>
<dbReference type="SUPFAM" id="SSF141523">
    <property type="entry name" value="L,D-transpeptidase catalytic domain-like"/>
    <property type="match status" value="1"/>
</dbReference>
<feature type="active site" description="Nucleophile" evidence="7">
    <location>
        <position position="449"/>
    </location>
</feature>
<comment type="pathway">
    <text evidence="1 7">Cell wall biogenesis; peptidoglycan biosynthesis.</text>
</comment>
<dbReference type="Pfam" id="PF01471">
    <property type="entry name" value="PG_binding_1"/>
    <property type="match status" value="1"/>
</dbReference>
<dbReference type="GeneID" id="80816892"/>
<evidence type="ECO:0000259" key="9">
    <source>
        <dbReference type="PROSITE" id="PS52029"/>
    </source>
</evidence>
<dbReference type="InterPro" id="IPR005490">
    <property type="entry name" value="LD_TPept_cat_dom"/>
</dbReference>
<feature type="domain" description="L,D-TPase catalytic" evidence="9">
    <location>
        <begin position="298"/>
        <end position="474"/>
    </location>
</feature>
<dbReference type="GO" id="GO:0009252">
    <property type="term" value="P:peptidoglycan biosynthetic process"/>
    <property type="evidence" value="ECO:0007669"/>
    <property type="project" value="UniProtKB-KW"/>
</dbReference>
<name>A0A975W744_9RHOB</name>
<dbReference type="Pfam" id="PF20142">
    <property type="entry name" value="Scaffold"/>
    <property type="match status" value="1"/>
</dbReference>
<organism evidence="10 11">
    <name type="scientific">Marinovum algicola</name>
    <dbReference type="NCBI Taxonomy" id="42444"/>
    <lineage>
        <taxon>Bacteria</taxon>
        <taxon>Pseudomonadati</taxon>
        <taxon>Pseudomonadota</taxon>
        <taxon>Alphaproteobacteria</taxon>
        <taxon>Rhodobacterales</taxon>
        <taxon>Roseobacteraceae</taxon>
        <taxon>Marinovum</taxon>
    </lineage>
</organism>
<proteinExistence type="inferred from homology"/>
<dbReference type="AlphaFoldDB" id="A0A975W744"/>
<dbReference type="InterPro" id="IPR038063">
    <property type="entry name" value="Transpep_catalytic_dom"/>
</dbReference>
<dbReference type="RefSeq" id="WP_083415932.1">
    <property type="nucleotide sequence ID" value="NZ_CATMKJ010000032.1"/>
</dbReference>
<comment type="caution">
    <text evidence="10">The sequence shown here is derived from an EMBL/GenBank/DDBJ whole genome shotgun (WGS) entry which is preliminary data.</text>
</comment>
<reference evidence="10 11" key="1">
    <citation type="submission" date="2016-10" db="EMBL/GenBank/DDBJ databases">
        <authorList>
            <person name="Varghese N."/>
            <person name="Submissions S."/>
        </authorList>
    </citation>
    <scope>NUCLEOTIDE SEQUENCE [LARGE SCALE GENOMIC DNA]</scope>
    <source>
        <strain evidence="10 11">FF3</strain>
    </source>
</reference>
<evidence type="ECO:0000256" key="2">
    <source>
        <dbReference type="ARBA" id="ARBA00005992"/>
    </source>
</evidence>
<comment type="similarity">
    <text evidence="2">Belongs to the YkuD family.</text>
</comment>
<dbReference type="Pfam" id="PF03734">
    <property type="entry name" value="YkuD"/>
    <property type="match status" value="1"/>
</dbReference>
<protein>
    <submittedName>
        <fullName evidence="10">Murein L,D-transpeptidase YcbB/YkuD</fullName>
    </submittedName>
</protein>
<sequence>MTQSQKASGFRSLMGGVALAIATLGLPSQPAFAQVTAFKQAVAESASADRDIAAFYRETGFAPIWTGDSDIHRARRAALLQAVSRASLYGLPADKYHPDVLRGKLASVQGERALGALEVELSETLVLFSRHMQTGVLNPQKVTNGIKREAPLRDPITYLRDFTSGDPDAFFRTIVPTSAEYTRLIRAKFELERVVASGGWGALVQTDKVSPGDSGAAVVALRNRLIAMGYLDRSNSATYDNALQKAVQDYQVDQGLEPDGVAGAATLRAINVPASERLKSVLVAMERERWFNRPRGARHVLVNIPDFKARIIDNDKVTFETRSVVGKDTPDRETPEFSDVMEYMEINPYWNVPRSIASEEYLPAMRRNPYAAGHLQVIDGRGRVVPRSSINFARYSGRTFPFNLRQPPSDKNALGLVKFMFPNKYNIYLHDTPAKSLFSNEVRAFSHGCVRLNDPFDFAYELLSRQTDDPVDFFQTRLQSGQNIRVPLDEPVPVHLIYRTAYTDAKGRLKFRADIYGRDAMVYRALQNAGVALTSVQG</sequence>
<dbReference type="Gene3D" id="1.10.101.10">
    <property type="entry name" value="PGBD-like superfamily/PGBD"/>
    <property type="match status" value="1"/>
</dbReference>
<dbReference type="SUPFAM" id="SSF47090">
    <property type="entry name" value="PGBD-like"/>
    <property type="match status" value="1"/>
</dbReference>
<evidence type="ECO:0000256" key="3">
    <source>
        <dbReference type="ARBA" id="ARBA00022679"/>
    </source>
</evidence>
<evidence type="ECO:0000256" key="8">
    <source>
        <dbReference type="SAM" id="SignalP"/>
    </source>
</evidence>
<dbReference type="GO" id="GO:0004180">
    <property type="term" value="F:carboxypeptidase activity"/>
    <property type="evidence" value="ECO:0007669"/>
    <property type="project" value="UniProtKB-ARBA"/>
</dbReference>
<keyword evidence="6 7" id="KW-0961">Cell wall biogenesis/degradation</keyword>
<evidence type="ECO:0000256" key="4">
    <source>
        <dbReference type="ARBA" id="ARBA00022960"/>
    </source>
</evidence>
<keyword evidence="8" id="KW-0732">Signal</keyword>
<dbReference type="Gene3D" id="2.40.440.10">
    <property type="entry name" value="L,D-transpeptidase catalytic domain-like"/>
    <property type="match status" value="1"/>
</dbReference>
<feature type="signal peptide" evidence="8">
    <location>
        <begin position="1"/>
        <end position="33"/>
    </location>
</feature>
<evidence type="ECO:0000256" key="1">
    <source>
        <dbReference type="ARBA" id="ARBA00004752"/>
    </source>
</evidence>
<keyword evidence="4 7" id="KW-0133">Cell shape</keyword>
<dbReference type="GO" id="GO:0016740">
    <property type="term" value="F:transferase activity"/>
    <property type="evidence" value="ECO:0007669"/>
    <property type="project" value="UniProtKB-KW"/>
</dbReference>
<keyword evidence="11" id="KW-1185">Reference proteome</keyword>
<dbReference type="InterPro" id="IPR002477">
    <property type="entry name" value="Peptidoglycan-bd-like"/>
</dbReference>
<evidence type="ECO:0000313" key="10">
    <source>
        <dbReference type="EMBL" id="SEI77841.1"/>
    </source>
</evidence>
<keyword evidence="5 7" id="KW-0573">Peptidoglycan synthesis</keyword>
<gene>
    <name evidence="10" type="ORF">SAMN04487940_10222</name>
</gene>
<dbReference type="PANTHER" id="PTHR41533">
    <property type="entry name" value="L,D-TRANSPEPTIDASE HI_1667-RELATED"/>
    <property type="match status" value="1"/>
</dbReference>
<evidence type="ECO:0000256" key="7">
    <source>
        <dbReference type="PROSITE-ProRule" id="PRU01373"/>
    </source>
</evidence>
<dbReference type="InterPro" id="IPR036366">
    <property type="entry name" value="PGBDSf"/>
</dbReference>
<dbReference type="Proteomes" id="UP000182932">
    <property type="component" value="Unassembled WGS sequence"/>
</dbReference>
<dbReference type="PROSITE" id="PS52029">
    <property type="entry name" value="LD_TPASE"/>
    <property type="match status" value="1"/>
</dbReference>
<dbReference type="PANTHER" id="PTHR41533:SF2">
    <property type="entry name" value="BLR7131 PROTEIN"/>
    <property type="match status" value="1"/>
</dbReference>
<dbReference type="EMBL" id="FNYY01000002">
    <property type="protein sequence ID" value="SEI77841.1"/>
    <property type="molecule type" value="Genomic_DNA"/>
</dbReference>
<keyword evidence="3" id="KW-0808">Transferase</keyword>
<evidence type="ECO:0000256" key="5">
    <source>
        <dbReference type="ARBA" id="ARBA00022984"/>
    </source>
</evidence>
<feature type="chain" id="PRO_5037699508" evidence="8">
    <location>
        <begin position="34"/>
        <end position="538"/>
    </location>
</feature>
<dbReference type="InterPro" id="IPR052905">
    <property type="entry name" value="LD-transpeptidase_YkuD-like"/>
</dbReference>
<dbReference type="GO" id="GO:0008360">
    <property type="term" value="P:regulation of cell shape"/>
    <property type="evidence" value="ECO:0007669"/>
    <property type="project" value="UniProtKB-UniRule"/>
</dbReference>
<dbReference type="InterPro" id="IPR036365">
    <property type="entry name" value="PGBD-like_sf"/>
</dbReference>
<feature type="active site" description="Proton donor/acceptor" evidence="7">
    <location>
        <position position="430"/>
    </location>
</feature>
<evidence type="ECO:0000256" key="6">
    <source>
        <dbReference type="ARBA" id="ARBA00023316"/>
    </source>
</evidence>
<dbReference type="InterPro" id="IPR045380">
    <property type="entry name" value="LD_TPept_scaffold_dom"/>
</dbReference>